<evidence type="ECO:0000256" key="2">
    <source>
        <dbReference type="ARBA" id="ARBA00022737"/>
    </source>
</evidence>
<dbReference type="Pfam" id="PF12171">
    <property type="entry name" value="zf-C2H2_jaz"/>
    <property type="match status" value="1"/>
</dbReference>
<dbReference type="InterPro" id="IPR013087">
    <property type="entry name" value="Znf_C2H2_type"/>
</dbReference>
<gene>
    <name evidence="7" type="ORF">SAMD00023353_5800510</name>
</gene>
<proteinExistence type="predicted"/>
<dbReference type="GO" id="GO:0003676">
    <property type="term" value="F:nucleic acid binding"/>
    <property type="evidence" value="ECO:0007669"/>
    <property type="project" value="InterPro"/>
</dbReference>
<evidence type="ECO:0000313" key="8">
    <source>
        <dbReference type="Proteomes" id="UP000054516"/>
    </source>
</evidence>
<dbReference type="AlphaFoldDB" id="A0A1W2TRX3"/>
<evidence type="ECO:0000256" key="4">
    <source>
        <dbReference type="ARBA" id="ARBA00022833"/>
    </source>
</evidence>
<evidence type="ECO:0000256" key="5">
    <source>
        <dbReference type="PROSITE-ProRule" id="PRU00042"/>
    </source>
</evidence>
<evidence type="ECO:0000259" key="6">
    <source>
        <dbReference type="PROSITE" id="PS50157"/>
    </source>
</evidence>
<dbReference type="SUPFAM" id="SSF57667">
    <property type="entry name" value="beta-beta-alpha zinc fingers"/>
    <property type="match status" value="2"/>
</dbReference>
<sequence length="223" mass="25636">MEWPCQSCSRAFGSRRALDQHTAALHHTTEIELHEPEDRLWCSDCQRWFQNQNNLKMHLNSRIHRGRTFDCPFCKSPYTTVAGLTHHLEAGSCPKAAGISRDVIYRAVRRLDPAGSITKKLIGWHSSSTYEATEHTWNGYYYECYLCHRAFKSLKSLNQHLQSPTHQQKLYRCPNHSGCGKEFTSLAGLCNHLESESCQFMRFEAVQTQFRKIVGADRLLTSG</sequence>
<dbReference type="PROSITE" id="PS50157">
    <property type="entry name" value="ZINC_FINGER_C2H2_2"/>
    <property type="match status" value="3"/>
</dbReference>
<dbReference type="STRING" id="77044.A0A1W2TRX3"/>
<dbReference type="InterPro" id="IPR022755">
    <property type="entry name" value="Znf_C2H2_jaz"/>
</dbReference>
<dbReference type="Pfam" id="PF00096">
    <property type="entry name" value="zf-C2H2"/>
    <property type="match status" value="1"/>
</dbReference>
<reference evidence="7" key="1">
    <citation type="submission" date="2016-03" db="EMBL/GenBank/DDBJ databases">
        <title>Draft genome sequence of Rosellinia necatrix.</title>
        <authorList>
            <person name="Kanematsu S."/>
        </authorList>
    </citation>
    <scope>NUCLEOTIDE SEQUENCE [LARGE SCALE GENOMIC DNA]</scope>
    <source>
        <strain evidence="7">W97</strain>
    </source>
</reference>
<dbReference type="OMA" id="ALDHWAP"/>
<dbReference type="PROSITE" id="PS00028">
    <property type="entry name" value="ZINC_FINGER_C2H2_1"/>
    <property type="match status" value="3"/>
</dbReference>
<dbReference type="SMART" id="SM00355">
    <property type="entry name" value="ZnF_C2H2"/>
    <property type="match status" value="5"/>
</dbReference>
<dbReference type="PANTHER" id="PTHR24379:SF121">
    <property type="entry name" value="C2H2-TYPE DOMAIN-CONTAINING PROTEIN"/>
    <property type="match status" value="1"/>
</dbReference>
<keyword evidence="2" id="KW-0677">Repeat</keyword>
<evidence type="ECO:0000256" key="3">
    <source>
        <dbReference type="ARBA" id="ARBA00022771"/>
    </source>
</evidence>
<evidence type="ECO:0000256" key="1">
    <source>
        <dbReference type="ARBA" id="ARBA00022723"/>
    </source>
</evidence>
<name>A0A1W2TRX3_ROSNE</name>
<dbReference type="Pfam" id="PF12874">
    <property type="entry name" value="zf-met"/>
    <property type="match status" value="1"/>
</dbReference>
<dbReference type="Proteomes" id="UP000054516">
    <property type="component" value="Unassembled WGS sequence"/>
</dbReference>
<dbReference type="Gene3D" id="3.30.160.60">
    <property type="entry name" value="Classic Zinc Finger"/>
    <property type="match status" value="2"/>
</dbReference>
<dbReference type="SMART" id="SM00451">
    <property type="entry name" value="ZnF_U1"/>
    <property type="match status" value="2"/>
</dbReference>
<feature type="domain" description="C2H2-type" evidence="6">
    <location>
        <begin position="3"/>
        <end position="32"/>
    </location>
</feature>
<dbReference type="InterPro" id="IPR003604">
    <property type="entry name" value="Matrin/U1-like-C_Znf_C2H2"/>
</dbReference>
<organism evidence="7">
    <name type="scientific">Rosellinia necatrix</name>
    <name type="common">White root-rot fungus</name>
    <dbReference type="NCBI Taxonomy" id="77044"/>
    <lineage>
        <taxon>Eukaryota</taxon>
        <taxon>Fungi</taxon>
        <taxon>Dikarya</taxon>
        <taxon>Ascomycota</taxon>
        <taxon>Pezizomycotina</taxon>
        <taxon>Sordariomycetes</taxon>
        <taxon>Xylariomycetidae</taxon>
        <taxon>Xylariales</taxon>
        <taxon>Xylariaceae</taxon>
        <taxon>Rosellinia</taxon>
    </lineage>
</organism>
<feature type="domain" description="C2H2-type" evidence="6">
    <location>
        <begin position="142"/>
        <end position="166"/>
    </location>
</feature>
<keyword evidence="4" id="KW-0862">Zinc</keyword>
<dbReference type="EMBL" id="DF977503">
    <property type="protein sequence ID" value="GAP91258.1"/>
    <property type="molecule type" value="Genomic_DNA"/>
</dbReference>
<dbReference type="OrthoDB" id="6077919at2759"/>
<feature type="domain" description="C2H2-type" evidence="6">
    <location>
        <begin position="40"/>
        <end position="69"/>
    </location>
</feature>
<dbReference type="InterPro" id="IPR036236">
    <property type="entry name" value="Znf_C2H2_sf"/>
</dbReference>
<dbReference type="Pfam" id="PF13912">
    <property type="entry name" value="zf-C2H2_6"/>
    <property type="match status" value="1"/>
</dbReference>
<keyword evidence="1" id="KW-0479">Metal-binding</keyword>
<accession>A0A1W2TRX3</accession>
<protein>
    <submittedName>
        <fullName evidence="7">Putative zinc finger protein</fullName>
    </submittedName>
</protein>
<dbReference type="PANTHER" id="PTHR24379">
    <property type="entry name" value="KRAB AND ZINC FINGER DOMAIN-CONTAINING"/>
    <property type="match status" value="1"/>
</dbReference>
<evidence type="ECO:0000313" key="7">
    <source>
        <dbReference type="EMBL" id="GAP91258.1"/>
    </source>
</evidence>
<dbReference type="GO" id="GO:0008270">
    <property type="term" value="F:zinc ion binding"/>
    <property type="evidence" value="ECO:0007669"/>
    <property type="project" value="UniProtKB-KW"/>
</dbReference>
<keyword evidence="8" id="KW-1185">Reference proteome</keyword>
<keyword evidence="3 5" id="KW-0863">Zinc-finger</keyword>